<evidence type="ECO:0000256" key="7">
    <source>
        <dbReference type="ARBA" id="ARBA00023295"/>
    </source>
</evidence>
<dbReference type="GO" id="GO:0009272">
    <property type="term" value="P:fungal-type cell wall biogenesis"/>
    <property type="evidence" value="ECO:0007669"/>
    <property type="project" value="TreeGrafter"/>
</dbReference>
<dbReference type="OrthoDB" id="4187847at2759"/>
<comment type="similarity">
    <text evidence="2">Belongs to the glycosyl hydrolase 76 family.</text>
</comment>
<evidence type="ECO:0000256" key="2">
    <source>
        <dbReference type="ARBA" id="ARBA00009699"/>
    </source>
</evidence>
<comment type="catalytic activity">
    <reaction evidence="1">
        <text>Random hydrolysis of (1-&gt;6)-alpha-D-mannosidic linkages in unbranched (1-&gt;6)-mannans.</text>
        <dbReference type="EC" id="3.2.1.101"/>
    </reaction>
</comment>
<evidence type="ECO:0000313" key="9">
    <source>
        <dbReference type="Proteomes" id="UP000070133"/>
    </source>
</evidence>
<dbReference type="STRING" id="321146.A0A139HEK4"/>
<keyword evidence="5" id="KW-0378">Hydrolase</keyword>
<keyword evidence="9" id="KW-1185">Reference proteome</keyword>
<evidence type="ECO:0000256" key="4">
    <source>
        <dbReference type="ARBA" id="ARBA00022729"/>
    </source>
</evidence>
<dbReference type="SUPFAM" id="SSF48208">
    <property type="entry name" value="Six-hairpin glycosidases"/>
    <property type="match status" value="1"/>
</dbReference>
<dbReference type="Gene3D" id="1.50.10.20">
    <property type="match status" value="1"/>
</dbReference>
<dbReference type="GO" id="GO:0008496">
    <property type="term" value="F:mannan endo-1,6-alpha-mannosidase activity"/>
    <property type="evidence" value="ECO:0007669"/>
    <property type="project" value="UniProtKB-EC"/>
</dbReference>
<gene>
    <name evidence="8" type="ORF">AC578_5735</name>
</gene>
<dbReference type="InterPro" id="IPR008928">
    <property type="entry name" value="6-hairpin_glycosidase_sf"/>
</dbReference>
<dbReference type="EMBL" id="LFZN01000065">
    <property type="protein sequence ID" value="KXT00914.1"/>
    <property type="molecule type" value="Genomic_DNA"/>
</dbReference>
<keyword evidence="4" id="KW-0732">Signal</keyword>
<keyword evidence="6" id="KW-0325">Glycoprotein</keyword>
<name>A0A139HEK4_9PEZI</name>
<dbReference type="PANTHER" id="PTHR12145:SF36">
    <property type="entry name" value="MANNAN ENDO-1,6-ALPHA-MANNOSIDASE DCW1"/>
    <property type="match status" value="1"/>
</dbReference>
<comment type="caution">
    <text evidence="8">The sequence shown here is derived from an EMBL/GenBank/DDBJ whole genome shotgun (WGS) entry which is preliminary data.</text>
</comment>
<evidence type="ECO:0000256" key="3">
    <source>
        <dbReference type="ARBA" id="ARBA00012350"/>
    </source>
</evidence>
<evidence type="ECO:0000256" key="6">
    <source>
        <dbReference type="ARBA" id="ARBA00023180"/>
    </source>
</evidence>
<proteinExistence type="inferred from homology"/>
<dbReference type="AlphaFoldDB" id="A0A139HEK4"/>
<evidence type="ECO:0000256" key="5">
    <source>
        <dbReference type="ARBA" id="ARBA00022801"/>
    </source>
</evidence>
<evidence type="ECO:0000313" key="8">
    <source>
        <dbReference type="EMBL" id="KXT00914.1"/>
    </source>
</evidence>
<dbReference type="GO" id="GO:0016052">
    <property type="term" value="P:carbohydrate catabolic process"/>
    <property type="evidence" value="ECO:0007669"/>
    <property type="project" value="InterPro"/>
</dbReference>
<dbReference type="InterPro" id="IPR014480">
    <property type="entry name" value="Mannan-1_6-alpha_mannosidase"/>
</dbReference>
<dbReference type="Pfam" id="PF03663">
    <property type="entry name" value="Glyco_hydro_76"/>
    <property type="match status" value="1"/>
</dbReference>
<evidence type="ECO:0000256" key="1">
    <source>
        <dbReference type="ARBA" id="ARBA00001452"/>
    </source>
</evidence>
<accession>A0A139HEK4</accession>
<dbReference type="PANTHER" id="PTHR12145">
    <property type="entry name" value="MANNAN ENDO-1,6-ALPHA-MANNOSIDASE DCW1"/>
    <property type="match status" value="1"/>
</dbReference>
<sequence length="122" mass="13422">MHNILTYLLTGIQAQAGSGDFSGPNIPGNDDQLWWGLSAMTYAEFGPSPDTWLSLAKNVFATVMARWQTVGSCANHLGGIGWQIDPKNPNRGYHYMNAITNGLALQLAARLPRYTGEQYYVD</sequence>
<keyword evidence="7" id="KW-0326">Glycosidase</keyword>
<dbReference type="InterPro" id="IPR005198">
    <property type="entry name" value="Glyco_hydro_76"/>
</dbReference>
<protein>
    <recommendedName>
        <fullName evidence="3">mannan endo-1,6-alpha-mannosidase</fullName>
        <ecNumber evidence="3">3.2.1.101</ecNumber>
    </recommendedName>
</protein>
<reference evidence="8 9" key="1">
    <citation type="submission" date="2015-07" db="EMBL/GenBank/DDBJ databases">
        <title>Comparative genomics of the Sigatoka disease complex on banana suggests a link between parallel evolutionary changes in Pseudocercospora fijiensis and Pseudocercospora eumusae and increased virulence on the banana host.</title>
        <authorList>
            <person name="Chang T.-C."/>
            <person name="Salvucci A."/>
            <person name="Crous P.W."/>
            <person name="Stergiopoulos I."/>
        </authorList>
    </citation>
    <scope>NUCLEOTIDE SEQUENCE [LARGE SCALE GENOMIC DNA]</scope>
    <source>
        <strain evidence="8 9">CBS 114824</strain>
    </source>
</reference>
<organism evidence="8 9">
    <name type="scientific">Pseudocercospora eumusae</name>
    <dbReference type="NCBI Taxonomy" id="321146"/>
    <lineage>
        <taxon>Eukaryota</taxon>
        <taxon>Fungi</taxon>
        <taxon>Dikarya</taxon>
        <taxon>Ascomycota</taxon>
        <taxon>Pezizomycotina</taxon>
        <taxon>Dothideomycetes</taxon>
        <taxon>Dothideomycetidae</taxon>
        <taxon>Mycosphaerellales</taxon>
        <taxon>Mycosphaerellaceae</taxon>
        <taxon>Pseudocercospora</taxon>
    </lineage>
</organism>
<dbReference type="Proteomes" id="UP000070133">
    <property type="component" value="Unassembled WGS sequence"/>
</dbReference>
<dbReference type="EC" id="3.2.1.101" evidence="3"/>